<name>A0A2A6FLG0_9HYPH</name>
<evidence type="ECO:0000313" key="3">
    <source>
        <dbReference type="Proteomes" id="UP000219182"/>
    </source>
</evidence>
<sequence length="61" mass="6984">MIFRGTIAKYFLDLNCERTMEGLKAALARGLKCGRRRKLSEADMKKAPAILKMSRFRGAHR</sequence>
<evidence type="ECO:0000313" key="2">
    <source>
        <dbReference type="EMBL" id="PDQ22572.1"/>
    </source>
</evidence>
<protein>
    <recommendedName>
        <fullName evidence="1">Resolvase/invertase-type recombinase catalytic domain-containing protein</fullName>
    </recommendedName>
</protein>
<comment type="caution">
    <text evidence="2">The sequence shown here is derived from an EMBL/GenBank/DDBJ whole genome shotgun (WGS) entry which is preliminary data.</text>
</comment>
<gene>
    <name evidence="2" type="ORF">CN311_03045</name>
</gene>
<reference evidence="2 3" key="1">
    <citation type="submission" date="2017-09" db="EMBL/GenBank/DDBJ databases">
        <title>Mesorhizobum sanjuanii sp. nov. isolated from nodules of Lotus tenuis in saline-alkaline lowlands of Flooding Pampa.</title>
        <authorList>
            <person name="Sannazzaro A.I."/>
            <person name="Torres Tejerizo G.A."/>
            <person name="Fontana F."/>
            <person name="Cumpa Velazquez L.M."/>
            <person name="Hansen L."/>
            <person name="Pistorio M."/>
            <person name="Estrella M.J."/>
        </authorList>
    </citation>
    <scope>NUCLEOTIDE SEQUENCE [LARGE SCALE GENOMIC DNA]</scope>
    <source>
        <strain evidence="2 3">BSA136</strain>
    </source>
</reference>
<dbReference type="GO" id="GO:0000150">
    <property type="term" value="F:DNA strand exchange activity"/>
    <property type="evidence" value="ECO:0007669"/>
    <property type="project" value="InterPro"/>
</dbReference>
<evidence type="ECO:0000259" key="1">
    <source>
        <dbReference type="PROSITE" id="PS51736"/>
    </source>
</evidence>
<dbReference type="GO" id="GO:0003677">
    <property type="term" value="F:DNA binding"/>
    <property type="evidence" value="ECO:0007669"/>
    <property type="project" value="InterPro"/>
</dbReference>
<accession>A0A2A6FLG0</accession>
<dbReference type="InterPro" id="IPR006119">
    <property type="entry name" value="Resolv_N"/>
</dbReference>
<proteinExistence type="predicted"/>
<dbReference type="PROSITE" id="PS51736">
    <property type="entry name" value="RECOMBINASES_3"/>
    <property type="match status" value="1"/>
</dbReference>
<dbReference type="EMBL" id="NWQG01000013">
    <property type="protein sequence ID" value="PDQ22572.1"/>
    <property type="molecule type" value="Genomic_DNA"/>
</dbReference>
<dbReference type="Proteomes" id="UP000219182">
    <property type="component" value="Unassembled WGS sequence"/>
</dbReference>
<organism evidence="2 3">
    <name type="scientific">Mesorhizobium sanjuanii</name>
    <dbReference type="NCBI Taxonomy" id="2037900"/>
    <lineage>
        <taxon>Bacteria</taxon>
        <taxon>Pseudomonadati</taxon>
        <taxon>Pseudomonadota</taxon>
        <taxon>Alphaproteobacteria</taxon>
        <taxon>Hyphomicrobiales</taxon>
        <taxon>Phyllobacteriaceae</taxon>
        <taxon>Mesorhizobium</taxon>
    </lineage>
</organism>
<feature type="domain" description="Resolvase/invertase-type recombinase catalytic" evidence="1">
    <location>
        <begin position="1"/>
        <end position="30"/>
    </location>
</feature>
<keyword evidence="3" id="KW-1185">Reference proteome</keyword>
<dbReference type="AlphaFoldDB" id="A0A2A6FLG0"/>